<keyword evidence="11 14" id="KW-0131">Cell cycle</keyword>
<dbReference type="GO" id="GO:0009252">
    <property type="term" value="P:peptidoglycan biosynthetic process"/>
    <property type="evidence" value="ECO:0007669"/>
    <property type="project" value="UniProtKB-UniRule"/>
</dbReference>
<dbReference type="InterPro" id="IPR013221">
    <property type="entry name" value="Mur_ligase_cen"/>
</dbReference>
<comment type="pathway">
    <text evidence="2 14">Cell wall biogenesis; peptidoglycan biosynthesis.</text>
</comment>
<dbReference type="NCBIfam" id="TIGR01082">
    <property type="entry name" value="murC"/>
    <property type="match status" value="1"/>
</dbReference>
<comment type="similarity">
    <text evidence="14">Belongs to the MurCDEF family.</text>
</comment>
<name>A0A132NF35_9ACTN</name>
<dbReference type="Gene3D" id="3.40.1190.10">
    <property type="entry name" value="Mur-like, catalytic domain"/>
    <property type="match status" value="1"/>
</dbReference>
<dbReference type="InterPro" id="IPR004101">
    <property type="entry name" value="Mur_ligase_C"/>
</dbReference>
<evidence type="ECO:0000256" key="3">
    <source>
        <dbReference type="ARBA" id="ARBA00012211"/>
    </source>
</evidence>
<dbReference type="Pfam" id="PF01225">
    <property type="entry name" value="Mur_ligase"/>
    <property type="match status" value="1"/>
</dbReference>
<dbReference type="EMBL" id="JYIK01000946">
    <property type="protein sequence ID" value="KWX08725.1"/>
    <property type="molecule type" value="Genomic_DNA"/>
</dbReference>
<dbReference type="GO" id="GO:0008763">
    <property type="term" value="F:UDP-N-acetylmuramate-L-alanine ligase activity"/>
    <property type="evidence" value="ECO:0007669"/>
    <property type="project" value="UniProtKB-UniRule"/>
</dbReference>
<keyword evidence="10 14" id="KW-0573">Peptidoglycan synthesis</keyword>
<dbReference type="SUPFAM" id="SSF53623">
    <property type="entry name" value="MurD-like peptide ligases, catalytic domain"/>
    <property type="match status" value="1"/>
</dbReference>
<protein>
    <recommendedName>
        <fullName evidence="3 14">UDP-N-acetylmuramate--L-alanine ligase</fullName>
        <ecNumber evidence="3 14">6.3.2.8</ecNumber>
    </recommendedName>
    <alternativeName>
        <fullName evidence="14">UDP-N-acetylmuramoyl-L-alanine synthetase</fullName>
    </alternativeName>
</protein>
<reference evidence="22" key="2">
    <citation type="submission" date="2015-02" db="EMBL/GenBank/DDBJ databases">
        <title>Physiological reanalysis, assessment of diazotrophy, and genome sequences of multiple isolates of Streptomyces thermoautotrophicus.</title>
        <authorList>
            <person name="MacKellar D.C."/>
            <person name="Lieber L."/>
            <person name="Norman J."/>
            <person name="Bolger A."/>
            <person name="Tobin C."/>
            <person name="Murray J.W."/>
            <person name="Friesen M."/>
            <person name="Prell J."/>
        </authorList>
    </citation>
    <scope>NUCLEOTIDE SEQUENCE [LARGE SCALE GENOMIC DNA]</scope>
    <source>
        <strain evidence="22">UBT1</strain>
    </source>
</reference>
<evidence type="ECO:0000256" key="5">
    <source>
        <dbReference type="ARBA" id="ARBA00022598"/>
    </source>
</evidence>
<dbReference type="GO" id="GO:0051301">
    <property type="term" value="P:cell division"/>
    <property type="evidence" value="ECO:0007669"/>
    <property type="project" value="UniProtKB-KW"/>
</dbReference>
<dbReference type="InterPro" id="IPR036565">
    <property type="entry name" value="Mur-like_cat_sf"/>
</dbReference>
<dbReference type="GO" id="GO:0008360">
    <property type="term" value="P:regulation of cell shape"/>
    <property type="evidence" value="ECO:0007669"/>
    <property type="project" value="UniProtKB-KW"/>
</dbReference>
<evidence type="ECO:0000256" key="10">
    <source>
        <dbReference type="ARBA" id="ARBA00022984"/>
    </source>
</evidence>
<keyword evidence="21" id="KW-1185">Reference proteome</keyword>
<evidence type="ECO:0000256" key="13">
    <source>
        <dbReference type="ARBA" id="ARBA00047833"/>
    </source>
</evidence>
<keyword evidence="5 14" id="KW-0436">Ligase</keyword>
<feature type="domain" description="Mur ligase central" evidence="17">
    <location>
        <begin position="120"/>
        <end position="302"/>
    </location>
</feature>
<evidence type="ECO:0000256" key="6">
    <source>
        <dbReference type="ARBA" id="ARBA00022618"/>
    </source>
</evidence>
<keyword evidence="12 14" id="KW-0961">Cell wall biogenesis/degradation</keyword>
<evidence type="ECO:0000256" key="11">
    <source>
        <dbReference type="ARBA" id="ARBA00023306"/>
    </source>
</evidence>
<dbReference type="Proteomes" id="UP000070598">
    <property type="component" value="Unassembled WGS sequence"/>
</dbReference>
<comment type="subcellular location">
    <subcellularLocation>
        <location evidence="1 14">Cytoplasm</location>
    </subcellularLocation>
</comment>
<dbReference type="OrthoDB" id="9804126at2"/>
<feature type="domain" description="Mur ligase C-terminal" evidence="16">
    <location>
        <begin position="324"/>
        <end position="454"/>
    </location>
</feature>
<evidence type="ECO:0000313" key="18">
    <source>
        <dbReference type="EMBL" id="KWX00326.1"/>
    </source>
</evidence>
<dbReference type="InterPro" id="IPR050061">
    <property type="entry name" value="MurCDEF_pg_biosynth"/>
</dbReference>
<comment type="caution">
    <text evidence="20">The sequence shown here is derived from an EMBL/GenBank/DDBJ whole genome shotgun (WGS) entry which is preliminary data.</text>
</comment>
<evidence type="ECO:0000259" key="15">
    <source>
        <dbReference type="Pfam" id="PF01225"/>
    </source>
</evidence>
<dbReference type="InterPro" id="IPR005758">
    <property type="entry name" value="UDP-N-AcMur_Ala_ligase_MurC"/>
</dbReference>
<evidence type="ECO:0000256" key="9">
    <source>
        <dbReference type="ARBA" id="ARBA00022960"/>
    </source>
</evidence>
<dbReference type="GO" id="GO:0005737">
    <property type="term" value="C:cytoplasm"/>
    <property type="evidence" value="ECO:0007669"/>
    <property type="project" value="UniProtKB-SubCell"/>
</dbReference>
<dbReference type="AlphaFoldDB" id="A0A132NF35"/>
<dbReference type="PANTHER" id="PTHR43445:SF3">
    <property type="entry name" value="UDP-N-ACETYLMURAMATE--L-ALANINE LIGASE"/>
    <property type="match status" value="1"/>
</dbReference>
<dbReference type="Proteomes" id="UP000070188">
    <property type="component" value="Unassembled WGS sequence"/>
</dbReference>
<evidence type="ECO:0000256" key="4">
    <source>
        <dbReference type="ARBA" id="ARBA00022490"/>
    </source>
</evidence>
<gene>
    <name evidence="14" type="primary">murC</name>
    <name evidence="19" type="ORF">LI90_2615</name>
    <name evidence="18" type="ORF">TH66_16000</name>
    <name evidence="20" type="ORF">TR74_13700</name>
</gene>
<evidence type="ECO:0000256" key="14">
    <source>
        <dbReference type="HAMAP-Rule" id="MF_00046"/>
    </source>
</evidence>
<keyword evidence="8 14" id="KW-0067">ATP-binding</keyword>
<dbReference type="HAMAP" id="MF_00046">
    <property type="entry name" value="MurC"/>
    <property type="match status" value="1"/>
</dbReference>
<comment type="catalytic activity">
    <reaction evidence="13 14">
        <text>UDP-N-acetyl-alpha-D-muramate + L-alanine + ATP = UDP-N-acetyl-alpha-D-muramoyl-L-alanine + ADP + phosphate + H(+)</text>
        <dbReference type="Rhea" id="RHEA:23372"/>
        <dbReference type="ChEBI" id="CHEBI:15378"/>
        <dbReference type="ChEBI" id="CHEBI:30616"/>
        <dbReference type="ChEBI" id="CHEBI:43474"/>
        <dbReference type="ChEBI" id="CHEBI:57972"/>
        <dbReference type="ChEBI" id="CHEBI:70757"/>
        <dbReference type="ChEBI" id="CHEBI:83898"/>
        <dbReference type="ChEBI" id="CHEBI:456216"/>
        <dbReference type="EC" id="6.3.2.8"/>
    </reaction>
</comment>
<evidence type="ECO:0000259" key="17">
    <source>
        <dbReference type="Pfam" id="PF08245"/>
    </source>
</evidence>
<dbReference type="GO" id="GO:0071555">
    <property type="term" value="P:cell wall organization"/>
    <property type="evidence" value="ECO:0007669"/>
    <property type="project" value="UniProtKB-KW"/>
</dbReference>
<dbReference type="EMBL" id="JYIJ01000018">
    <property type="protein sequence ID" value="KWX00326.1"/>
    <property type="molecule type" value="Genomic_DNA"/>
</dbReference>
<dbReference type="InterPro" id="IPR000713">
    <property type="entry name" value="Mur_ligase_N"/>
</dbReference>
<evidence type="ECO:0000313" key="22">
    <source>
        <dbReference type="Proteomes" id="UP000070598"/>
    </source>
</evidence>
<keyword evidence="7 14" id="KW-0547">Nucleotide-binding</keyword>
<evidence type="ECO:0000313" key="20">
    <source>
        <dbReference type="EMBL" id="KWX08725.1"/>
    </source>
</evidence>
<dbReference type="PANTHER" id="PTHR43445">
    <property type="entry name" value="UDP-N-ACETYLMURAMATE--L-ALANINE LIGASE-RELATED"/>
    <property type="match status" value="1"/>
</dbReference>
<reference evidence="20 23" key="1">
    <citation type="submission" date="2015-02" db="EMBL/GenBank/DDBJ databases">
        <title>Physiological reanalysis, assessment of diazotrophy, and genome sequences of multiple isolates of Streptomyces thermoautotrophicus.</title>
        <authorList>
            <person name="MacKellar D.C."/>
            <person name="Lieber L."/>
            <person name="Norman J."/>
            <person name="Bolger A."/>
            <person name="Tobin C."/>
            <person name="Murray J.W."/>
            <person name="Prell J."/>
        </authorList>
    </citation>
    <scope>NUCLEOTIDE SEQUENCE [LARGE SCALE GENOMIC DNA]</scope>
    <source>
        <strain evidence="20 23">UBT1</strain>
    </source>
</reference>
<evidence type="ECO:0000313" key="19">
    <source>
        <dbReference type="EMBL" id="KWX01583.1"/>
    </source>
</evidence>
<dbReference type="SUPFAM" id="SSF53244">
    <property type="entry name" value="MurD-like peptide ligases, peptide-binding domain"/>
    <property type="match status" value="1"/>
</dbReference>
<reference evidence="19" key="3">
    <citation type="submission" date="2015-04" db="EMBL/GenBank/DDBJ databases">
        <title>Physiological reanalysis, assessment of diazotrophy, and genome sequences of multiple isolates of Streptomyces thermoautotrophicus.</title>
        <authorList>
            <person name="MacKellar D.C."/>
            <person name="Lieber L."/>
            <person name="Norman J."/>
            <person name="Bolger A."/>
            <person name="Tobin C."/>
            <person name="Murray J.W."/>
            <person name="Woodward J."/>
            <person name="Friesen M."/>
            <person name="Prell J."/>
        </authorList>
    </citation>
    <scope>NUCLEOTIDE SEQUENCE [LARGE SCALE GENOMIC DNA]</scope>
    <source>
        <strain evidence="19">H1</strain>
    </source>
</reference>
<evidence type="ECO:0000313" key="23">
    <source>
        <dbReference type="Proteomes" id="UP000070659"/>
    </source>
</evidence>
<feature type="binding site" evidence="14">
    <location>
        <begin position="122"/>
        <end position="128"/>
    </location>
    <ligand>
        <name>ATP</name>
        <dbReference type="ChEBI" id="CHEBI:30616"/>
    </ligand>
</feature>
<dbReference type="PATRIC" id="fig|1469144.10.peg.2828"/>
<dbReference type="STRING" id="1469144.LI90_2615"/>
<keyword evidence="6 14" id="KW-0132">Cell division</keyword>
<comment type="function">
    <text evidence="14">Cell wall formation.</text>
</comment>
<organism evidence="20 22">
    <name type="scientific">Carbonactinospora thermoautotrophica</name>
    <dbReference type="NCBI Taxonomy" id="1469144"/>
    <lineage>
        <taxon>Bacteria</taxon>
        <taxon>Bacillati</taxon>
        <taxon>Actinomycetota</taxon>
        <taxon>Actinomycetes</taxon>
        <taxon>Kitasatosporales</taxon>
        <taxon>Carbonactinosporaceae</taxon>
        <taxon>Carbonactinospora</taxon>
    </lineage>
</organism>
<evidence type="ECO:0000256" key="12">
    <source>
        <dbReference type="ARBA" id="ARBA00023316"/>
    </source>
</evidence>
<dbReference type="SUPFAM" id="SSF51984">
    <property type="entry name" value="MurCD N-terminal domain"/>
    <property type="match status" value="1"/>
</dbReference>
<proteinExistence type="inferred from homology"/>
<dbReference type="UniPathway" id="UPA00219"/>
<reference evidence="21" key="4">
    <citation type="submission" date="2015-04" db="EMBL/GenBank/DDBJ databases">
        <title>Physiological reanalysis, assessment of diazotrophy, and genome sequences of multiple isolates of Streptomyces thermoautotrophicus.</title>
        <authorList>
            <person name="MacKellar D.C."/>
            <person name="Lieber L."/>
            <person name="Norman J."/>
            <person name="Bolger A."/>
            <person name="Tobin C."/>
            <person name="Murray J.W."/>
            <person name="Chang R."/>
            <person name="Ford T."/>
            <person name="Nguyen P.Q."/>
            <person name="Woodward J."/>
            <person name="Permingeat H."/>
            <person name="Joshi N.S."/>
            <person name="Silver P.A."/>
            <person name="Usadel B."/>
            <person name="Rutherford A.W."/>
            <person name="Friesen M."/>
            <person name="Prell J."/>
        </authorList>
    </citation>
    <scope>NUCLEOTIDE SEQUENCE [LARGE SCALE GENOMIC DNA]</scope>
    <source>
        <strain evidence="21">H1</strain>
    </source>
</reference>
<dbReference type="Pfam" id="PF08245">
    <property type="entry name" value="Mur_ligase_M"/>
    <property type="match status" value="1"/>
</dbReference>
<dbReference type="Proteomes" id="UP000070659">
    <property type="component" value="Unassembled WGS sequence"/>
</dbReference>
<evidence type="ECO:0000259" key="16">
    <source>
        <dbReference type="Pfam" id="PF02875"/>
    </source>
</evidence>
<dbReference type="GO" id="GO:0005524">
    <property type="term" value="F:ATP binding"/>
    <property type="evidence" value="ECO:0007669"/>
    <property type="project" value="UniProtKB-UniRule"/>
</dbReference>
<evidence type="ECO:0000313" key="21">
    <source>
        <dbReference type="Proteomes" id="UP000070188"/>
    </source>
</evidence>
<sequence>MMVPAPAQTVPAEKLGRVHFIGIGGVGMSSIARIFLARGIPTSGSELKETRTVEALRALGAKVYIGHAPEHLDGVDTVVVSTAIRESNIELIEARRRDLLILPRAAALASLMEGRRAVAVAGTHGKTTTTSMLTVALQHCGADPSFSIGGQLNESGTNAHDGSGEIFVAEADESDGSFLLYSPFAAIVTNVEPDHLDHYGSPEAVDKAFMAFADQIKPGGFLVTCADDPGARRLAESARSRGIDVRTYGESAGADFQVVDVTVRETGSTFRVVRGEEELARISLQIPGRHNALNATAAFATALGLGFDPRRIAAGLAAFTGARRRFEFKGVARGVRVYDDYGHHPTELVATIEAARNMVRDGRLIVCFQPHRYTRTAAFCKEFGQALGLADVVVVMEVYSAGEDPIPGATGAGVAAHVPLPPDRVVFEPSWSAVAGRLAELARPGDLVLTLGAGDVTMIGPELLQALACEAKPG</sequence>
<dbReference type="EC" id="6.3.2.8" evidence="3 14"/>
<accession>A0A132NF35</accession>
<dbReference type="InterPro" id="IPR036615">
    <property type="entry name" value="Mur_ligase_C_dom_sf"/>
</dbReference>
<dbReference type="Pfam" id="PF02875">
    <property type="entry name" value="Mur_ligase_C"/>
    <property type="match status" value="1"/>
</dbReference>
<evidence type="ECO:0000256" key="1">
    <source>
        <dbReference type="ARBA" id="ARBA00004496"/>
    </source>
</evidence>
<dbReference type="Gene3D" id="3.40.50.720">
    <property type="entry name" value="NAD(P)-binding Rossmann-like Domain"/>
    <property type="match status" value="1"/>
</dbReference>
<dbReference type="EMBL" id="LAXD01000001">
    <property type="protein sequence ID" value="KWX01583.1"/>
    <property type="molecule type" value="Genomic_DNA"/>
</dbReference>
<dbReference type="RefSeq" id="WP_066888158.1">
    <property type="nucleotide sequence ID" value="NZ_LAXD01000001.1"/>
</dbReference>
<keyword evidence="9 14" id="KW-0133">Cell shape</keyword>
<evidence type="ECO:0000256" key="2">
    <source>
        <dbReference type="ARBA" id="ARBA00004752"/>
    </source>
</evidence>
<dbReference type="Gene3D" id="3.90.190.20">
    <property type="entry name" value="Mur ligase, C-terminal domain"/>
    <property type="match status" value="1"/>
</dbReference>
<feature type="domain" description="Mur ligase N-terminal catalytic" evidence="15">
    <location>
        <begin position="18"/>
        <end position="115"/>
    </location>
</feature>
<evidence type="ECO:0000256" key="8">
    <source>
        <dbReference type="ARBA" id="ARBA00022840"/>
    </source>
</evidence>
<evidence type="ECO:0000256" key="7">
    <source>
        <dbReference type="ARBA" id="ARBA00022741"/>
    </source>
</evidence>
<keyword evidence="4 14" id="KW-0963">Cytoplasm</keyword>